<keyword evidence="2" id="KW-1133">Transmembrane helix</keyword>
<name>A0ABP0JUT7_9DINO</name>
<feature type="transmembrane region" description="Helical" evidence="2">
    <location>
        <begin position="1310"/>
        <end position="1332"/>
    </location>
</feature>
<evidence type="ECO:0000313" key="4">
    <source>
        <dbReference type="EMBL" id="CAK9018079.1"/>
    </source>
</evidence>
<feature type="transmembrane region" description="Helical" evidence="2">
    <location>
        <begin position="1344"/>
        <end position="1369"/>
    </location>
</feature>
<comment type="caution">
    <text evidence="4">The sequence shown here is derived from an EMBL/GenBank/DDBJ whole genome shotgun (WGS) entry which is preliminary data.</text>
</comment>
<organism evidence="4 5">
    <name type="scientific">Durusdinium trenchii</name>
    <dbReference type="NCBI Taxonomy" id="1381693"/>
    <lineage>
        <taxon>Eukaryota</taxon>
        <taxon>Sar</taxon>
        <taxon>Alveolata</taxon>
        <taxon>Dinophyceae</taxon>
        <taxon>Suessiales</taxon>
        <taxon>Symbiodiniaceae</taxon>
        <taxon>Durusdinium</taxon>
    </lineage>
</organism>
<feature type="region of interest" description="Disordered" evidence="1">
    <location>
        <begin position="24"/>
        <end position="54"/>
    </location>
</feature>
<feature type="transmembrane region" description="Helical" evidence="2">
    <location>
        <begin position="1012"/>
        <end position="1030"/>
    </location>
</feature>
<feature type="transmembrane region" description="Helical" evidence="2">
    <location>
        <begin position="1090"/>
        <end position="1110"/>
    </location>
</feature>
<dbReference type="Proteomes" id="UP001642484">
    <property type="component" value="Unassembled WGS sequence"/>
</dbReference>
<dbReference type="InterPro" id="IPR051425">
    <property type="entry name" value="Formin_Homology"/>
</dbReference>
<feature type="chain" id="PRO_5046532816" evidence="3">
    <location>
        <begin position="23"/>
        <end position="2166"/>
    </location>
</feature>
<feature type="transmembrane region" description="Helical" evidence="2">
    <location>
        <begin position="1980"/>
        <end position="2000"/>
    </location>
</feature>
<feature type="transmembrane region" description="Helical" evidence="2">
    <location>
        <begin position="440"/>
        <end position="462"/>
    </location>
</feature>
<proteinExistence type="predicted"/>
<evidence type="ECO:0000256" key="3">
    <source>
        <dbReference type="SAM" id="SignalP"/>
    </source>
</evidence>
<feature type="transmembrane region" description="Helical" evidence="2">
    <location>
        <begin position="343"/>
        <end position="365"/>
    </location>
</feature>
<keyword evidence="2" id="KW-0472">Membrane</keyword>
<keyword evidence="5" id="KW-1185">Reference proteome</keyword>
<dbReference type="PANTHER" id="PTHR45725:SF18">
    <property type="entry name" value="ORC1-LIKE AAA ATPASE DOMAIN-CONTAINING PROTEIN"/>
    <property type="match status" value="1"/>
</dbReference>
<feature type="transmembrane region" description="Helical" evidence="2">
    <location>
        <begin position="1911"/>
        <end position="1930"/>
    </location>
</feature>
<feature type="transmembrane region" description="Helical" evidence="2">
    <location>
        <begin position="519"/>
        <end position="539"/>
    </location>
</feature>
<feature type="transmembrane region" description="Helical" evidence="2">
    <location>
        <begin position="403"/>
        <end position="428"/>
    </location>
</feature>
<keyword evidence="2" id="KW-0812">Transmembrane</keyword>
<gene>
    <name evidence="4" type="ORF">CCMP2556_LOCUS13122</name>
</gene>
<evidence type="ECO:0000256" key="2">
    <source>
        <dbReference type="SAM" id="Phobius"/>
    </source>
</evidence>
<feature type="transmembrane region" description="Helical" evidence="2">
    <location>
        <begin position="971"/>
        <end position="991"/>
    </location>
</feature>
<feature type="compositionally biased region" description="Pro residues" evidence="1">
    <location>
        <begin position="1833"/>
        <end position="1852"/>
    </location>
</feature>
<feature type="transmembrane region" description="Helical" evidence="2">
    <location>
        <begin position="312"/>
        <end position="331"/>
    </location>
</feature>
<feature type="compositionally biased region" description="Low complexity" evidence="1">
    <location>
        <begin position="39"/>
        <end position="49"/>
    </location>
</feature>
<evidence type="ECO:0000313" key="5">
    <source>
        <dbReference type="Proteomes" id="UP001642484"/>
    </source>
</evidence>
<feature type="signal peptide" evidence="3">
    <location>
        <begin position="1"/>
        <end position="22"/>
    </location>
</feature>
<dbReference type="PANTHER" id="PTHR45725">
    <property type="entry name" value="FORMIN HOMOLOGY 2 FAMILY MEMBER"/>
    <property type="match status" value="1"/>
</dbReference>
<protein>
    <submittedName>
        <fullName evidence="4">Uncharacterized protein</fullName>
    </submittedName>
</protein>
<keyword evidence="3" id="KW-0732">Signal</keyword>
<evidence type="ECO:0000256" key="1">
    <source>
        <dbReference type="SAM" id="MobiDB-lite"/>
    </source>
</evidence>
<feature type="compositionally biased region" description="Low complexity" evidence="1">
    <location>
        <begin position="1853"/>
        <end position="1863"/>
    </location>
</feature>
<dbReference type="EMBL" id="CAXAMN010006557">
    <property type="protein sequence ID" value="CAK9018079.1"/>
    <property type="molecule type" value="Genomic_DNA"/>
</dbReference>
<feature type="transmembrane region" description="Helical" evidence="2">
    <location>
        <begin position="912"/>
        <end position="936"/>
    </location>
</feature>
<feature type="transmembrane region" description="Helical" evidence="2">
    <location>
        <begin position="1790"/>
        <end position="1812"/>
    </location>
</feature>
<sequence length="2166" mass="236104">MPWRIAVIALGLELGGAHVTRAGRGRTSPCRVGSEGRTSRSQRQVRSRSNQTHTLSSTGTIPYCRCDFSFASASQTQCETGTGDRCEDRSDIDRVRCFEEGRLCEANFGCIALPRYADLDSACKEATTAEACLEQEACHYVPPSLKYRMACKSRGLYASSPDANDRCDSFTAQGKRTCNDQCLCHWTMDEETASTCKNNGIYLGCVGVDEALNKSCGIYNSAATCQAEPCGLCQWEGRCQCPAEFFGEDCGRELVQFTDRGGSCVSHGDSSACKGLVVAASSQDQHLCTDAQDCSTWRRLKNFLGQMREVEVGQLIVDSIVALLTGFFMACGCEKDLPKNQGFFWAIGVSFITDLFMEGFVLGYAGDTDGALTEVIAAMCFSPGSDAFGWLVKLQDALERSRILVIIQMIISLLGLASNLCAISGLLGFCAKPLESSSSWLTRGCIILVLLTPWLEILLGTWNLWQNTESVFITIVGDLEHSVLGLRSMTLGYACYSRHPDLPETTASGVGWPDPVCNIVLPTMFILVSFLLAAILTRYMSTYGMPHFLTHEPCRTQVCCCNLLLRRIWWKTPVAPAPSPPPPPADVEAVEVEVRLAPPESLEIVSAPCQPNTMVPMVITDGTPCDSRVEVLLGELPQVERPRSTGPLVPRACEESTPNVWALGPAVSSSSRPSRLQSGRVEPIGLVEPEMEDTLQAARERITKRLAERQRLQAAARQATCDLVDVATRERLGGGEQRPPNLAELLAMAEEVDGVRQKDNGPVGHVEHNAEQRAPVSMGQITSASALITPEIPRGPVGWSRMPWRFDRRFSCLTADVGSQADLSVSKASVTTSSSAPTAEACLEQEACHYRQPSLTFRMACKSKGIYAHSPEANDRLAFVLIKYSYKHGKKKAEKKQDDTEKEDQKFLRTQYFLFACCVSFLVDLFLEGFLLFYLLNAAWVVTKLREAMCFTRNSDADDWLAGVTKSLHTSVWLVIIQMFVAVGGVGVELYQIQDEIKQTLEPDSDQFRDKACCSYSMLLLLVSIALHWVELFMTLANFIQSTAPFLGMIHRIELRALQEMAGHVCYVRHPSLPETSATGVGWPHPARDIVLPFLVVFLFFLLATFLTWYTSEHGVPQWSCARFRTSDWWHPKPPPPPPPAPAETLQIEVIVPPSVSAEIEVSPPRRLETLAAPADQADLPVTLVTAKAEVEAAVCSQGAQDQGTSPIPEPPNTMLVTFSCTPDAPDLNQIAPDSDGTELRQLACDSTTSFLATRRFYKLGGSDSATGPLNRPAHGEPPMLPPMSRQRAPVKLGLVVVNLRAAAQTTMALAITFTVLVVLGIGICALIAAVGARRQADWAPRKLVRYGVRIIFIFCICSLCCWIAFAAYSAEMSCESLATLQPDVCPVWSVESTGFSAEECCGTTTTTTTDLHIVIASNVTTTTVTVTTTITATMIPYCECQSEAPEARLQCETGAGAVCDASTHPSVCFDEHRLCEVIVSMRCITRPEFTAGSADCSGYLTQATCDEQAACYYHVPSLKFRAGCRGAGVNRKNAHADAVCGGYTNHGRERCNIQEICHWTVEPDWNKPCKNEGIRVGCVGAKKSLDSGCAIYDTQSECQSQSLLGICEWPKLCECPTEYFGEECEEERTQFEPQNDTCVELASQPWVCKGLVIASSREDAQTLCSDKQDCTTWKELKDTVGQLRAIDLGSIVLHGIAVLATSLCFLVALERYQINQIRWFEDKSVCLTISILASFVVDLVLGIVRLMDVISLTGDPHDPGILEVIGQALCFSNNSSVLTILGLLADHRLAWAIAQLALSGLSFLLACYTACRKDPTAPVQLTAVVEFATEASPPPVSAAPVPAPSAEPPPEAAEASGADAPPPATAAAAAVAVAHGGTPMEPMWRRSLRCMRGVITNEQRQAFRAHWDELLLLGLSFLLFVLGLFVFFLNTNQIIIMIQRIELAALQSKPMSEGDLCYVRHPDLPQTSPAGVPWYSHHVLLLIALPACLMLLLFSRAAWVLSFRRSLIRTIPGAPADQDVWRAVVNHQVTRSIESSMREEQNAGAAAAAAAVASQAVADRQAARRREAASDMILEVPDSSSPSGRPAVHVQLLRMQANPGPAMAPMQPGMRPMEPGMRPMDPGMSPMDPGMSPMQLGMSPMQLGMSPMQPGMSHWGMPGPPPRRW</sequence>
<feature type="region of interest" description="Disordered" evidence="1">
    <location>
        <begin position="1833"/>
        <end position="1863"/>
    </location>
</feature>
<accession>A0ABP0JUT7</accession>
<reference evidence="4 5" key="1">
    <citation type="submission" date="2024-02" db="EMBL/GenBank/DDBJ databases">
        <authorList>
            <person name="Chen Y."/>
            <person name="Shah S."/>
            <person name="Dougan E. K."/>
            <person name="Thang M."/>
            <person name="Chan C."/>
        </authorList>
    </citation>
    <scope>NUCLEOTIDE SEQUENCE [LARGE SCALE GENOMIC DNA]</scope>
</reference>
<feature type="transmembrane region" description="Helical" evidence="2">
    <location>
        <begin position="1725"/>
        <end position="1748"/>
    </location>
</feature>
<feature type="transmembrane region" description="Helical" evidence="2">
    <location>
        <begin position="1692"/>
        <end position="1713"/>
    </location>
</feature>